<dbReference type="KEGG" id="goe:100906447"/>
<reference evidence="8" key="1">
    <citation type="submission" date="2025-08" db="UniProtKB">
        <authorList>
            <consortium name="RefSeq"/>
        </authorList>
    </citation>
    <scope>IDENTIFICATION</scope>
</reference>
<evidence type="ECO:0000256" key="3">
    <source>
        <dbReference type="ARBA" id="ARBA00022898"/>
    </source>
</evidence>
<dbReference type="GO" id="GO:0008732">
    <property type="term" value="F:L-allo-threonine aldolase activity"/>
    <property type="evidence" value="ECO:0007669"/>
    <property type="project" value="TreeGrafter"/>
</dbReference>
<accession>A0AAJ6QSD3</accession>
<dbReference type="NCBIfam" id="NF041359">
    <property type="entry name" value="GntG_guanitoxin"/>
    <property type="match status" value="1"/>
</dbReference>
<evidence type="ECO:0000256" key="1">
    <source>
        <dbReference type="ARBA" id="ARBA00001933"/>
    </source>
</evidence>
<evidence type="ECO:0000256" key="5">
    <source>
        <dbReference type="PIRSR" id="PIRSR017617-1"/>
    </source>
</evidence>
<keyword evidence="7" id="KW-1185">Reference proteome</keyword>
<name>A0AAJ6QSD3_9ACAR</name>
<dbReference type="PANTHER" id="PTHR48097">
    <property type="entry name" value="L-THREONINE ALDOLASE-RELATED"/>
    <property type="match status" value="1"/>
</dbReference>
<dbReference type="GO" id="GO:0005829">
    <property type="term" value="C:cytosol"/>
    <property type="evidence" value="ECO:0007669"/>
    <property type="project" value="TreeGrafter"/>
</dbReference>
<evidence type="ECO:0000313" key="7">
    <source>
        <dbReference type="Proteomes" id="UP000694867"/>
    </source>
</evidence>
<dbReference type="PIRSF" id="PIRSF017617">
    <property type="entry name" value="Thr_aldolase"/>
    <property type="match status" value="1"/>
</dbReference>
<dbReference type="GeneID" id="100906447"/>
<evidence type="ECO:0000256" key="4">
    <source>
        <dbReference type="ARBA" id="ARBA00023239"/>
    </source>
</evidence>
<comment type="similarity">
    <text evidence="2">Belongs to the threonine aldolase family.</text>
</comment>
<dbReference type="Proteomes" id="UP000694867">
    <property type="component" value="Unplaced"/>
</dbReference>
<evidence type="ECO:0000313" key="8">
    <source>
        <dbReference type="RefSeq" id="XP_003742484.1"/>
    </source>
</evidence>
<evidence type="ECO:0000259" key="6">
    <source>
        <dbReference type="Pfam" id="PF01212"/>
    </source>
</evidence>
<protein>
    <submittedName>
        <fullName evidence="8">Probable low-specificity L-threonine aldolase 2</fullName>
    </submittedName>
</protein>
<gene>
    <name evidence="8" type="primary">LOC100906447</name>
</gene>
<proteinExistence type="inferred from homology"/>
<dbReference type="Pfam" id="PF01212">
    <property type="entry name" value="Beta_elim_lyase"/>
    <property type="match status" value="1"/>
</dbReference>
<dbReference type="InterPro" id="IPR001597">
    <property type="entry name" value="ArAA_b-elim_lyase/Thr_aldolase"/>
</dbReference>
<dbReference type="PANTHER" id="PTHR48097:SF9">
    <property type="entry name" value="L-THREONINE ALDOLASE"/>
    <property type="match status" value="1"/>
</dbReference>
<dbReference type="InterPro" id="IPR015424">
    <property type="entry name" value="PyrdxlP-dep_Trfase"/>
</dbReference>
<dbReference type="FunFam" id="3.40.640.10:FF:000030">
    <property type="entry name" value="Low-specificity L-threonine aldolase"/>
    <property type="match status" value="1"/>
</dbReference>
<organism evidence="7 8">
    <name type="scientific">Galendromus occidentalis</name>
    <name type="common">western predatory mite</name>
    <dbReference type="NCBI Taxonomy" id="34638"/>
    <lineage>
        <taxon>Eukaryota</taxon>
        <taxon>Metazoa</taxon>
        <taxon>Ecdysozoa</taxon>
        <taxon>Arthropoda</taxon>
        <taxon>Chelicerata</taxon>
        <taxon>Arachnida</taxon>
        <taxon>Acari</taxon>
        <taxon>Parasitiformes</taxon>
        <taxon>Mesostigmata</taxon>
        <taxon>Gamasina</taxon>
        <taxon>Phytoseioidea</taxon>
        <taxon>Phytoseiidae</taxon>
        <taxon>Typhlodrominae</taxon>
        <taxon>Galendromus</taxon>
    </lineage>
</organism>
<keyword evidence="3" id="KW-0663">Pyridoxal phosphate</keyword>
<comment type="cofactor">
    <cofactor evidence="1">
        <name>pyridoxal 5'-phosphate</name>
        <dbReference type="ChEBI" id="CHEBI:597326"/>
    </cofactor>
</comment>
<dbReference type="InterPro" id="IPR023603">
    <property type="entry name" value="Low_specificity_L-TA-like"/>
</dbReference>
<keyword evidence="4" id="KW-0456">Lyase</keyword>
<dbReference type="SUPFAM" id="SSF53383">
    <property type="entry name" value="PLP-dependent transferases"/>
    <property type="match status" value="1"/>
</dbReference>
<dbReference type="AlphaFoldDB" id="A0AAJ6QSD3"/>
<dbReference type="Gene3D" id="3.90.1150.10">
    <property type="entry name" value="Aspartate Aminotransferase, domain 1"/>
    <property type="match status" value="1"/>
</dbReference>
<dbReference type="InterPro" id="IPR015421">
    <property type="entry name" value="PyrdxlP-dep_Trfase_major"/>
</dbReference>
<dbReference type="GO" id="GO:0006545">
    <property type="term" value="P:glycine biosynthetic process"/>
    <property type="evidence" value="ECO:0007669"/>
    <property type="project" value="TreeGrafter"/>
</dbReference>
<sequence>MKTRHTCDFRSDTVTTPTQEMRDAMRAAVVGDDFFQDDPTVNELQRMVAEMFGKEDALFFPSGTMANICATMTHCGQRGQEVLCGDHSHIFLLEQGGVSSLGGLSIATAPNQNDGTILISDLERRIRPLNSICSPRTGLLCIENTHNVKGGQVLDLSYMHDIGRFARSNGVPLHLDGARLLHASTYLGCSPESLTRDVDSVMMCISKGLGAPVGSLLAGSTDFCKQARRNRKVLGGGMRQAGILAAAGIVALNSTAKALQKDHDKNYHFAQSLAAFDNDIFSINLDRTQTNMTILNMKNGYNPEVFCSQLETIFPDEAYELGEEIQVRLLPITRTAVRATFHLDNSSDDVSAAVNKIKFVVENHCRISGKQPQRASSATMIDSYI</sequence>
<dbReference type="InterPro" id="IPR015422">
    <property type="entry name" value="PyrdxlP-dep_Trfase_small"/>
</dbReference>
<feature type="domain" description="Aromatic amino acid beta-eliminating lyase/threonine aldolase" evidence="6">
    <location>
        <begin position="8"/>
        <end position="295"/>
    </location>
</feature>
<dbReference type="GO" id="GO:0006567">
    <property type="term" value="P:L-threonine catabolic process"/>
    <property type="evidence" value="ECO:0007669"/>
    <property type="project" value="TreeGrafter"/>
</dbReference>
<evidence type="ECO:0000256" key="2">
    <source>
        <dbReference type="ARBA" id="ARBA00006966"/>
    </source>
</evidence>
<dbReference type="Gene3D" id="3.40.640.10">
    <property type="entry name" value="Type I PLP-dependent aspartate aminotransferase-like (Major domain)"/>
    <property type="match status" value="1"/>
</dbReference>
<dbReference type="RefSeq" id="XP_003742484.1">
    <property type="nucleotide sequence ID" value="XM_003742436.2"/>
</dbReference>
<feature type="modified residue" description="N6-(pyridoxal phosphate)lysine" evidence="5">
    <location>
        <position position="207"/>
    </location>
</feature>